<evidence type="ECO:0000256" key="1">
    <source>
        <dbReference type="ARBA" id="ARBA00007120"/>
    </source>
</evidence>
<evidence type="ECO:0000313" key="2">
    <source>
        <dbReference type="EMBL" id="SDS05745.1"/>
    </source>
</evidence>
<dbReference type="PANTHER" id="PTHR30289:SF1">
    <property type="entry name" value="PEBP (PHOSPHATIDYLETHANOLAMINE-BINDING PROTEIN) FAMILY PROTEIN"/>
    <property type="match status" value="1"/>
</dbReference>
<reference evidence="2 3" key="1">
    <citation type="submission" date="2016-10" db="EMBL/GenBank/DDBJ databases">
        <authorList>
            <person name="de Groot N.N."/>
        </authorList>
    </citation>
    <scope>NUCLEOTIDE SEQUENCE [LARGE SCALE GENOMIC DNA]</scope>
    <source>
        <strain evidence="2 3">DSM 45434</strain>
    </source>
</reference>
<dbReference type="SUPFAM" id="SSF49777">
    <property type="entry name" value="PEBP-like"/>
    <property type="match status" value="1"/>
</dbReference>
<dbReference type="CDD" id="cd00865">
    <property type="entry name" value="PEBP_bact_arch"/>
    <property type="match status" value="1"/>
</dbReference>
<dbReference type="RefSeq" id="WP_019194630.1">
    <property type="nucleotide sequence ID" value="NZ_LT629765.1"/>
</dbReference>
<dbReference type="Gene3D" id="3.90.280.10">
    <property type="entry name" value="PEBP-like"/>
    <property type="match status" value="1"/>
</dbReference>
<dbReference type="AlphaFoldDB" id="A0A1H1P413"/>
<sequence>MTTYDYTSDVFPGHDPLPSMASVPSFTLTTPDVKEGEQLDEKFAGDHAVSPQLSWSGLPEGTKSLAVTCYDPDAPTGAGFWHWAAFNIPADATELPQGAGSTADLGLGATTLVGDSGQRAYYGANPPAGHAPHRYIFAVHAVDVEKLDVPEDATPTVLAFNLYFHSLGRAHVWGWYEEK</sequence>
<evidence type="ECO:0000313" key="3">
    <source>
        <dbReference type="Proteomes" id="UP000182237"/>
    </source>
</evidence>
<dbReference type="InterPro" id="IPR005247">
    <property type="entry name" value="YbhB_YbcL/LppC-like"/>
</dbReference>
<dbReference type="Pfam" id="PF01161">
    <property type="entry name" value="PBP"/>
    <property type="match status" value="1"/>
</dbReference>
<evidence type="ECO:0008006" key="4">
    <source>
        <dbReference type="Google" id="ProtNLM"/>
    </source>
</evidence>
<keyword evidence="3" id="KW-1185">Reference proteome</keyword>
<dbReference type="InterPro" id="IPR036610">
    <property type="entry name" value="PEBP-like_sf"/>
</dbReference>
<protein>
    <recommendedName>
        <fullName evidence="4">Phospholipid-binding protein, PBP family</fullName>
    </recommendedName>
</protein>
<organism evidence="2 3">
    <name type="scientific">Corynebacterium timonense</name>
    <dbReference type="NCBI Taxonomy" id="441500"/>
    <lineage>
        <taxon>Bacteria</taxon>
        <taxon>Bacillati</taxon>
        <taxon>Actinomycetota</taxon>
        <taxon>Actinomycetes</taxon>
        <taxon>Mycobacteriales</taxon>
        <taxon>Corynebacteriaceae</taxon>
        <taxon>Corynebacterium</taxon>
    </lineage>
</organism>
<dbReference type="EMBL" id="LT629765">
    <property type="protein sequence ID" value="SDS05745.1"/>
    <property type="molecule type" value="Genomic_DNA"/>
</dbReference>
<dbReference type="STRING" id="1203190.GCA_000312345_01831"/>
<accession>A0A1H1P413</accession>
<name>A0A1H1P413_9CORY</name>
<dbReference type="PANTHER" id="PTHR30289">
    <property type="entry name" value="UNCHARACTERIZED PROTEIN YBCL-RELATED"/>
    <property type="match status" value="1"/>
</dbReference>
<dbReference type="eggNOG" id="COG1881">
    <property type="taxonomic scope" value="Bacteria"/>
</dbReference>
<dbReference type="InterPro" id="IPR008914">
    <property type="entry name" value="PEBP"/>
</dbReference>
<dbReference type="OrthoDB" id="9797506at2"/>
<dbReference type="NCBIfam" id="TIGR00481">
    <property type="entry name" value="YbhB/YbcL family Raf kinase inhibitor-like protein"/>
    <property type="match status" value="1"/>
</dbReference>
<proteinExistence type="inferred from homology"/>
<dbReference type="Proteomes" id="UP000182237">
    <property type="component" value="Chromosome I"/>
</dbReference>
<comment type="similarity">
    <text evidence="1">Belongs to the UPF0098 family.</text>
</comment>
<gene>
    <name evidence="2" type="ORF">SAMN04488539_0921</name>
</gene>